<evidence type="ECO:0008006" key="3">
    <source>
        <dbReference type="Google" id="ProtNLM"/>
    </source>
</evidence>
<reference evidence="1 2" key="1">
    <citation type="submission" date="2015-09" db="EMBL/GenBank/DDBJ databases">
        <authorList>
            <consortium name="Pathogen Informatics"/>
        </authorList>
    </citation>
    <scope>NUCLEOTIDE SEQUENCE [LARGE SCALE GENOMIC DNA]</scope>
    <source>
        <strain evidence="1 2">2789STDY5608835</strain>
    </source>
</reference>
<dbReference type="RefSeq" id="WP_015553877.1">
    <property type="nucleotide sequence ID" value="NZ_CYYR01000035.1"/>
</dbReference>
<protein>
    <recommendedName>
        <fullName evidence="3">HNH endonuclease</fullName>
    </recommendedName>
</protein>
<accession>A0A174FGT7</accession>
<name>A0A174FGT7_9FIRM</name>
<proteinExistence type="predicted"/>
<evidence type="ECO:0000313" key="1">
    <source>
        <dbReference type="EMBL" id="CUO48747.1"/>
    </source>
</evidence>
<organism evidence="1 2">
    <name type="scientific">Roseburia inulinivorans</name>
    <dbReference type="NCBI Taxonomy" id="360807"/>
    <lineage>
        <taxon>Bacteria</taxon>
        <taxon>Bacillati</taxon>
        <taxon>Bacillota</taxon>
        <taxon>Clostridia</taxon>
        <taxon>Lachnospirales</taxon>
        <taxon>Lachnospiraceae</taxon>
        <taxon>Roseburia</taxon>
    </lineage>
</organism>
<dbReference type="EMBL" id="CYYR01000035">
    <property type="protein sequence ID" value="CUO48747.1"/>
    <property type="molecule type" value="Genomic_DNA"/>
</dbReference>
<sequence length="275" mass="31498">MGNSRDDFTSATKELLANRVGRRCSNPACRKLTCGANTNPEKITNIGVAAHICAAAQGGPRYDASMTPEERKSFENGIWLCQSCSKLIDTDITRYPKELLQSWKQLAEQTAILEVETTSSTPAFEKDKELVQFYLECFDRPAFQDDIYQEGRMEDFDKAIEDTLIALNTGVLRTRDGSILKQADGKSSVQNSLWREKLYTITDMLTAIRRRLKIAKKEKAYSTYGTGEDVAYCFYDRELAEWLNSTREEILKILSSICKEAGLRELHFRKHRYRW</sequence>
<dbReference type="Proteomes" id="UP000095395">
    <property type="component" value="Unassembled WGS sequence"/>
</dbReference>
<gene>
    <name evidence="1" type="ORF">ERS852392_03331</name>
</gene>
<evidence type="ECO:0000313" key="2">
    <source>
        <dbReference type="Proteomes" id="UP000095395"/>
    </source>
</evidence>
<dbReference type="AlphaFoldDB" id="A0A174FGT7"/>